<keyword evidence="7" id="KW-0511">Multifunctional enzyme</keyword>
<dbReference type="FunFam" id="3.40.50.980:FF:000001">
    <property type="entry name" value="Non-ribosomal peptide synthetase"/>
    <property type="match status" value="1"/>
</dbReference>
<dbReference type="InterPro" id="IPR009081">
    <property type="entry name" value="PP-bd_ACP"/>
</dbReference>
<reference evidence="9 10" key="1">
    <citation type="submission" date="2016-11" db="EMBL/GenBank/DDBJ databases">
        <authorList>
            <person name="Jaros S."/>
            <person name="Januszkiewicz K."/>
            <person name="Wedrychowicz H."/>
        </authorList>
    </citation>
    <scope>NUCLEOTIDE SEQUENCE [LARGE SCALE GENOMIC DNA]</scope>
    <source>
        <strain evidence="9 10">DSM 21758</strain>
    </source>
</reference>
<dbReference type="PROSITE" id="PS50075">
    <property type="entry name" value="CARRIER"/>
    <property type="match status" value="1"/>
</dbReference>
<evidence type="ECO:0000256" key="4">
    <source>
        <dbReference type="ARBA" id="ARBA00022553"/>
    </source>
</evidence>
<evidence type="ECO:0000256" key="5">
    <source>
        <dbReference type="ARBA" id="ARBA00022598"/>
    </source>
</evidence>
<evidence type="ECO:0000256" key="6">
    <source>
        <dbReference type="ARBA" id="ARBA00023194"/>
    </source>
</evidence>
<dbReference type="Gene3D" id="3.30.559.30">
    <property type="entry name" value="Nonribosomal peptide synthetase, condensation domain"/>
    <property type="match status" value="3"/>
</dbReference>
<dbReference type="FunFam" id="1.10.1200.10:FF:000005">
    <property type="entry name" value="Nonribosomal peptide synthetase 1"/>
    <property type="match status" value="1"/>
</dbReference>
<keyword evidence="3" id="KW-0596">Phosphopantetheine</keyword>
<dbReference type="GO" id="GO:0016874">
    <property type="term" value="F:ligase activity"/>
    <property type="evidence" value="ECO:0007669"/>
    <property type="project" value="UniProtKB-KW"/>
</dbReference>
<dbReference type="OrthoDB" id="51171at2"/>
<name>A0A1M6VRD1_9CLOT</name>
<dbReference type="SUPFAM" id="SSF52777">
    <property type="entry name" value="CoA-dependent acyltransferases"/>
    <property type="match status" value="5"/>
</dbReference>
<proteinExistence type="inferred from homology"/>
<dbReference type="InterPro" id="IPR010071">
    <property type="entry name" value="AA_adenyl_dom"/>
</dbReference>
<dbReference type="GO" id="GO:0008610">
    <property type="term" value="P:lipid biosynthetic process"/>
    <property type="evidence" value="ECO:0007669"/>
    <property type="project" value="UniProtKB-ARBA"/>
</dbReference>
<dbReference type="PANTHER" id="PTHR45398:SF1">
    <property type="entry name" value="ENZYME, PUTATIVE (JCVI)-RELATED"/>
    <property type="match status" value="1"/>
</dbReference>
<protein>
    <submittedName>
        <fullName evidence="9">Non-ribosomal peptide synthase domain TIGR01720/amino acid adenylation domain-containing protein</fullName>
    </submittedName>
</protein>
<comment type="cofactor">
    <cofactor evidence="1">
        <name>pantetheine 4'-phosphate</name>
        <dbReference type="ChEBI" id="CHEBI:47942"/>
    </cofactor>
</comment>
<dbReference type="Proteomes" id="UP000184310">
    <property type="component" value="Unassembled WGS sequence"/>
</dbReference>
<evidence type="ECO:0000256" key="7">
    <source>
        <dbReference type="ARBA" id="ARBA00023268"/>
    </source>
</evidence>
<gene>
    <name evidence="9" type="ORF">SAMN02745163_04557</name>
</gene>
<dbReference type="Gene3D" id="3.40.50.980">
    <property type="match status" value="2"/>
</dbReference>
<dbReference type="Gene3D" id="1.10.1200.10">
    <property type="entry name" value="ACP-like"/>
    <property type="match status" value="1"/>
</dbReference>
<dbReference type="InterPro" id="IPR001242">
    <property type="entry name" value="Condensation_dom"/>
</dbReference>
<dbReference type="PROSITE" id="PS00012">
    <property type="entry name" value="PHOSPHOPANTETHEINE"/>
    <property type="match status" value="1"/>
</dbReference>
<dbReference type="Gene3D" id="2.30.38.10">
    <property type="entry name" value="Luciferase, Domain 3"/>
    <property type="match status" value="1"/>
</dbReference>
<evidence type="ECO:0000256" key="2">
    <source>
        <dbReference type="ARBA" id="ARBA00006432"/>
    </source>
</evidence>
<evidence type="ECO:0000256" key="3">
    <source>
        <dbReference type="ARBA" id="ARBA00022450"/>
    </source>
</evidence>
<evidence type="ECO:0000313" key="10">
    <source>
        <dbReference type="Proteomes" id="UP000184310"/>
    </source>
</evidence>
<feature type="non-terminal residue" evidence="9">
    <location>
        <position position="1672"/>
    </location>
</feature>
<keyword evidence="5" id="KW-0436">Ligase</keyword>
<dbReference type="GO" id="GO:0043041">
    <property type="term" value="P:amino acid activation for nonribosomal peptide biosynthetic process"/>
    <property type="evidence" value="ECO:0007669"/>
    <property type="project" value="UniProtKB-ARBA"/>
</dbReference>
<dbReference type="SUPFAM" id="SSF47336">
    <property type="entry name" value="ACP-like"/>
    <property type="match status" value="1"/>
</dbReference>
<organism evidence="9 10">
    <name type="scientific">Clostridium cavendishii DSM 21758</name>
    <dbReference type="NCBI Taxonomy" id="1121302"/>
    <lineage>
        <taxon>Bacteria</taxon>
        <taxon>Bacillati</taxon>
        <taxon>Bacillota</taxon>
        <taxon>Clostridia</taxon>
        <taxon>Eubacteriales</taxon>
        <taxon>Clostridiaceae</taxon>
        <taxon>Clostridium</taxon>
    </lineage>
</organism>
<sequence length="1672" mass="192524">MLIKNTKDSLRRIPNKGISYGIIKYCSNSEIKDKIKFNLNPEICFNYLGQFDEDMNNDIFNSSYLNSGMSVSLNNKNLYLLDFLGVLIDKKLTLNIRYSNNRYNEQTINLLADNYKTNLINIINHCLSKEESEKTAADITKENISLYELESYLKDINNIKNIYSLTPMQEGMLYHTLVDDESEAYHNVSTLKIQGDLDIAILEESFNKLIARHDILRTIFDSKNFNKNMQIVFNERKANVLYKDISEENINKEEYINNILNEDKKNRFKLDTDMLIRLAVIKVEKDIYSFILSNHHIILDGWGLNILIFELFKIYNELKYGYDSKLKEAVPYSNYIEWLNSKDADAAEQYWKDYLLDYSEVTEIPFKNNLEKESFKNSELSFILDKNITKTLEKIAQNNKITVNTIVQSIWSILLQKYNNTDDVVFGYVVSGRTPEVKGIENMLGLFINTIPLRVKLEDDMNFKDLLISINKSFLESNEYDFYPLAKIQSFSEVKDKLINNIMVFENYPVDDEGLNTELLVKNDLKIIDFGGREQTNYNFNVAVGYTDVISIKFKFNELLYSKDSVEKIKNHFIKLINEVMTNENILVKNIDILENDEKKKLLAEFNETKTSYLNNTTIQELFEEQVEKVPNNIAVTFGNKNITYKELNEKSNSLAWVLRGKQVLPNHIVGVLTERSIDMIVAIMAILKAGAAYLPIDPTWPKERIEYILNDSKSNVLLSTENLINNIEFKGEVLNLANKNLFNGNIQNIKKVNVSNNLAYVIYTSGTTGNPKGVMIKHLNLTNFIYSLNRQFNSGFDENDKVLSLTNYVFDVSVCEFFMTLTSGATLIINNTHKTFDVSKIVKLIVDNDVTFTYIPPSLLQYVYEELKEYKSKIKLNKLLVGVESIRGETLNNFYNLNKDIEIVNGYGPTEATICSTFYKVSGTEKPDKPVPIGKPLDNFRVYILDKHLNIAPIGVEGELCISGSGVSSGYLNNDKLTEEKFVYNPYEPGQKMYKTGDLARWLPNGNIEFLGRIDHQVKIRGFRIELGEIETQLLKIDGITQAIALDKNNGDNKYLCSYYVSEKEYGIEELREELKKSLPDYMIPSYFIKLNKIPLTPNGKVDKKSLPEPNLNAISQIKYEAPRNDVENILVGIWKSVLGLTNIGINDDFFSLGGDSIKSIQVISRAKAKGYYFEVKDLFTNSTIKELSKNIKHKVLEISQDEVVGEVELTPIQKWFFEMNFEENHHWNQSMMLFSKDGFDKELIEKAFEAIVIHHDALRMIYKNENGEIKQINRGIDESLYDLNIYDYRTSKCIDINKIEMICTKIQSSINLEKGPLVKLGLFKTNEGDHLVIVIHHLAIDGISWRILFEDLQKAYMMAKNGQEILLQEKTTSFKEWSAKQNEYANTYDVKKQLEYWNSIESQSIRALPKDKNEEKSNISSLRSIGTELSKEETENLLKYSNKAYNTEINDLLLAALSLTISQWTGEENTLINLESHGREEIIKDVDITRTIGWFTSQYPVILKNSDNNLGTLIKNTKDLLRRIPNKGISYGIIKYCSNSEIKDKIKFNLNPEISFNYLGQFDEDMNNDIFTSSPLSSGIAVSLNSKNLYLLDFLGILKDKKLILNIRYSDNQYNEQTITLLANNYKTNLINLINYCLSKEESEKTASDITKENISLYELNPYLKDINNI</sequence>
<dbReference type="NCBIfam" id="TIGR01720">
    <property type="entry name" value="NRPS-para261"/>
    <property type="match status" value="2"/>
</dbReference>
<dbReference type="GO" id="GO:0044550">
    <property type="term" value="P:secondary metabolite biosynthetic process"/>
    <property type="evidence" value="ECO:0007669"/>
    <property type="project" value="UniProtKB-ARBA"/>
</dbReference>
<dbReference type="SUPFAM" id="SSF56801">
    <property type="entry name" value="Acetyl-CoA synthetase-like"/>
    <property type="match status" value="1"/>
</dbReference>
<evidence type="ECO:0000259" key="8">
    <source>
        <dbReference type="PROSITE" id="PS50075"/>
    </source>
</evidence>
<dbReference type="InterPro" id="IPR045851">
    <property type="entry name" value="AMP-bd_C_sf"/>
</dbReference>
<dbReference type="CDD" id="cd19543">
    <property type="entry name" value="DCL_NRPS"/>
    <property type="match status" value="1"/>
</dbReference>
<accession>A0A1M6VRD1</accession>
<dbReference type="PANTHER" id="PTHR45398">
    <property type="match status" value="1"/>
</dbReference>
<dbReference type="Pfam" id="PF00501">
    <property type="entry name" value="AMP-binding"/>
    <property type="match status" value="1"/>
</dbReference>
<keyword evidence="10" id="KW-1185">Reference proteome</keyword>
<dbReference type="STRING" id="1121302.SAMN02745163_04557"/>
<dbReference type="Gene3D" id="3.30.300.30">
    <property type="match status" value="1"/>
</dbReference>
<dbReference type="InterPro" id="IPR020845">
    <property type="entry name" value="AMP-binding_CS"/>
</dbReference>
<dbReference type="CDD" id="cd19534">
    <property type="entry name" value="E_NRPS"/>
    <property type="match status" value="1"/>
</dbReference>
<dbReference type="Pfam" id="PF00668">
    <property type="entry name" value="Condensation"/>
    <property type="match status" value="3"/>
</dbReference>
<dbReference type="FunFam" id="3.40.50.12780:FF:000012">
    <property type="entry name" value="Non-ribosomal peptide synthetase"/>
    <property type="match status" value="1"/>
</dbReference>
<dbReference type="Pfam" id="PF00550">
    <property type="entry name" value="PP-binding"/>
    <property type="match status" value="1"/>
</dbReference>
<dbReference type="InterPro" id="IPR023213">
    <property type="entry name" value="CAT-like_dom_sf"/>
</dbReference>
<dbReference type="FunFam" id="3.30.559.10:FF:000016">
    <property type="entry name" value="Nonribosomal peptide synthase Pes1"/>
    <property type="match status" value="1"/>
</dbReference>
<dbReference type="FunFam" id="2.30.38.10:FF:000001">
    <property type="entry name" value="Non-ribosomal peptide synthetase PvdI"/>
    <property type="match status" value="1"/>
</dbReference>
<feature type="domain" description="Carrier" evidence="8">
    <location>
        <begin position="1123"/>
        <end position="1197"/>
    </location>
</feature>
<keyword evidence="6" id="KW-0045">Antibiotic biosynthesis</keyword>
<keyword evidence="4" id="KW-0597">Phosphoprotein</keyword>
<dbReference type="NCBIfam" id="TIGR01733">
    <property type="entry name" value="AA-adenyl-dom"/>
    <property type="match status" value="1"/>
</dbReference>
<evidence type="ECO:0000313" key="9">
    <source>
        <dbReference type="EMBL" id="SHK84092.1"/>
    </source>
</evidence>
<comment type="similarity">
    <text evidence="2">Belongs to the ATP-dependent AMP-binding enzyme family.</text>
</comment>
<evidence type="ECO:0000256" key="1">
    <source>
        <dbReference type="ARBA" id="ARBA00001957"/>
    </source>
</evidence>
<dbReference type="InterPro" id="IPR010060">
    <property type="entry name" value="NRPS_synth"/>
</dbReference>
<dbReference type="GO" id="GO:0017000">
    <property type="term" value="P:antibiotic biosynthetic process"/>
    <property type="evidence" value="ECO:0007669"/>
    <property type="project" value="UniProtKB-KW"/>
</dbReference>
<dbReference type="InterPro" id="IPR006162">
    <property type="entry name" value="Ppantetheine_attach_site"/>
</dbReference>
<dbReference type="Gene3D" id="3.30.559.10">
    <property type="entry name" value="Chloramphenicol acetyltransferase-like domain"/>
    <property type="match status" value="2"/>
</dbReference>
<dbReference type="InterPro" id="IPR036736">
    <property type="entry name" value="ACP-like_sf"/>
</dbReference>
<dbReference type="PROSITE" id="PS00455">
    <property type="entry name" value="AMP_BINDING"/>
    <property type="match status" value="1"/>
</dbReference>
<dbReference type="FunFam" id="3.30.300.30:FF:000010">
    <property type="entry name" value="Enterobactin synthetase component F"/>
    <property type="match status" value="1"/>
</dbReference>
<dbReference type="InterPro" id="IPR000873">
    <property type="entry name" value="AMP-dep_synth/lig_dom"/>
</dbReference>
<dbReference type="EMBL" id="FQZB01000035">
    <property type="protein sequence ID" value="SHK84092.1"/>
    <property type="molecule type" value="Genomic_DNA"/>
</dbReference>